<dbReference type="EMBL" id="VSSQ01124813">
    <property type="protein sequence ID" value="MPN55491.1"/>
    <property type="molecule type" value="Genomic_DNA"/>
</dbReference>
<gene>
    <name evidence="1" type="ORF">SDC9_203174</name>
</gene>
<organism evidence="1">
    <name type="scientific">bioreactor metagenome</name>
    <dbReference type="NCBI Taxonomy" id="1076179"/>
    <lineage>
        <taxon>unclassified sequences</taxon>
        <taxon>metagenomes</taxon>
        <taxon>ecological metagenomes</taxon>
    </lineage>
</organism>
<accession>A0A645IVX2</accession>
<comment type="caution">
    <text evidence="1">The sequence shown here is derived from an EMBL/GenBank/DDBJ whole genome shotgun (WGS) entry which is preliminary data.</text>
</comment>
<proteinExistence type="predicted"/>
<sequence>MAGDDKLFYPAKAYASMKDKNIYVSSDKVKDIVAVRFCFHNLDTVKLYNTRGLPVIPFRTDKW</sequence>
<protein>
    <submittedName>
        <fullName evidence="1">Uncharacterized protein</fullName>
    </submittedName>
</protein>
<reference evidence="1" key="1">
    <citation type="submission" date="2019-08" db="EMBL/GenBank/DDBJ databases">
        <authorList>
            <person name="Kucharzyk K."/>
            <person name="Murdoch R.W."/>
            <person name="Higgins S."/>
            <person name="Loffler F."/>
        </authorList>
    </citation>
    <scope>NUCLEOTIDE SEQUENCE</scope>
</reference>
<evidence type="ECO:0000313" key="1">
    <source>
        <dbReference type="EMBL" id="MPN55491.1"/>
    </source>
</evidence>
<dbReference type="AlphaFoldDB" id="A0A645IVX2"/>
<name>A0A645IVX2_9ZZZZ</name>